<evidence type="ECO:0000256" key="3">
    <source>
        <dbReference type="ARBA" id="ARBA00022792"/>
    </source>
</evidence>
<dbReference type="GO" id="GO:0002082">
    <property type="term" value="P:regulation of oxidative phosphorylation"/>
    <property type="evidence" value="ECO:0007669"/>
    <property type="project" value="TreeGrafter"/>
</dbReference>
<dbReference type="PANTHER" id="PTHR10510">
    <property type="entry name" value="CYTOCHROME C OXIDASE POLYPEPTIDE 7A"/>
    <property type="match status" value="1"/>
</dbReference>
<evidence type="ECO:0000256" key="7">
    <source>
        <dbReference type="SAM" id="Phobius"/>
    </source>
</evidence>
<comment type="similarity">
    <text evidence="2">Belongs to the cytochrome c oxidase VIIa family.</text>
</comment>
<dbReference type="AlphaFoldDB" id="A0A914ARL3"/>
<dbReference type="GO" id="GO:0005743">
    <property type="term" value="C:mitochondrial inner membrane"/>
    <property type="evidence" value="ECO:0007669"/>
    <property type="project" value="UniProtKB-SubCell"/>
</dbReference>
<keyword evidence="7" id="KW-0812">Transmembrane</keyword>
<evidence type="ECO:0000256" key="1">
    <source>
        <dbReference type="ARBA" id="ARBA00004273"/>
    </source>
</evidence>
<dbReference type="SUPFAM" id="SSF81419">
    <property type="entry name" value="Mitochondrial cytochrome c oxidase subunit VIIa"/>
    <property type="match status" value="1"/>
</dbReference>
<sequence>MAYKFNSMSGRVGAAPPQMAYAPAGLKPEAPAEPSQIVWDQKPKAVARHKSPMGGDGILGNLIRNRVYESQKMFQRPDGLPVHLKKGFTDRVSYSVIMALTVFGTAWTCYSLYNLAKPKK</sequence>
<evidence type="ECO:0000256" key="5">
    <source>
        <dbReference type="ARBA" id="ARBA00023128"/>
    </source>
</evidence>
<evidence type="ECO:0000256" key="2">
    <source>
        <dbReference type="ARBA" id="ARBA00009331"/>
    </source>
</evidence>
<keyword evidence="7" id="KW-1133">Transmembrane helix</keyword>
<evidence type="ECO:0000256" key="6">
    <source>
        <dbReference type="ARBA" id="ARBA00023136"/>
    </source>
</evidence>
<dbReference type="InterPro" id="IPR039297">
    <property type="entry name" value="COX7a"/>
</dbReference>
<evidence type="ECO:0000313" key="8">
    <source>
        <dbReference type="EnsemblMetazoa" id="XP_038066293.1"/>
    </source>
</evidence>
<dbReference type="RefSeq" id="XP_038066293.1">
    <property type="nucleotide sequence ID" value="XM_038210365.1"/>
</dbReference>
<dbReference type="Pfam" id="PF02238">
    <property type="entry name" value="COX7a"/>
    <property type="match status" value="1"/>
</dbReference>
<dbReference type="GO" id="GO:0045277">
    <property type="term" value="C:respiratory chain complex IV"/>
    <property type="evidence" value="ECO:0007669"/>
    <property type="project" value="InterPro"/>
</dbReference>
<name>A0A914ARL3_PATMI</name>
<dbReference type="GO" id="GO:0006123">
    <property type="term" value="P:mitochondrial electron transport, cytochrome c to oxygen"/>
    <property type="evidence" value="ECO:0007669"/>
    <property type="project" value="InterPro"/>
</dbReference>
<dbReference type="OMA" id="TVEYMGA"/>
<dbReference type="InterPro" id="IPR036539">
    <property type="entry name" value="Cyt_c_oxidase_su7a_sf"/>
</dbReference>
<keyword evidence="3" id="KW-0999">Mitochondrion inner membrane</keyword>
<dbReference type="GO" id="GO:0097250">
    <property type="term" value="P:mitochondrial respirasome assembly"/>
    <property type="evidence" value="ECO:0007669"/>
    <property type="project" value="TreeGrafter"/>
</dbReference>
<dbReference type="Proteomes" id="UP000887568">
    <property type="component" value="Unplaced"/>
</dbReference>
<dbReference type="EnsemblMetazoa" id="XM_038210365.1">
    <property type="protein sequence ID" value="XP_038066293.1"/>
    <property type="gene ID" value="LOC119736335"/>
</dbReference>
<evidence type="ECO:0000256" key="4">
    <source>
        <dbReference type="ARBA" id="ARBA00022946"/>
    </source>
</evidence>
<keyword evidence="5" id="KW-0496">Mitochondrion</keyword>
<dbReference type="GeneID" id="119736335"/>
<feature type="transmembrane region" description="Helical" evidence="7">
    <location>
        <begin position="92"/>
        <end position="113"/>
    </location>
</feature>
<organism evidence="8 9">
    <name type="scientific">Patiria miniata</name>
    <name type="common">Bat star</name>
    <name type="synonym">Asterina miniata</name>
    <dbReference type="NCBI Taxonomy" id="46514"/>
    <lineage>
        <taxon>Eukaryota</taxon>
        <taxon>Metazoa</taxon>
        <taxon>Echinodermata</taxon>
        <taxon>Eleutherozoa</taxon>
        <taxon>Asterozoa</taxon>
        <taxon>Asteroidea</taxon>
        <taxon>Valvatacea</taxon>
        <taxon>Valvatida</taxon>
        <taxon>Asterinidae</taxon>
        <taxon>Patiria</taxon>
    </lineage>
</organism>
<keyword evidence="9" id="KW-1185">Reference proteome</keyword>
<keyword evidence="4" id="KW-0809">Transit peptide</keyword>
<dbReference type="InterPro" id="IPR003177">
    <property type="entry name" value="Cytc_oxidase_su7a_met"/>
</dbReference>
<dbReference type="OrthoDB" id="5966508at2759"/>
<comment type="subcellular location">
    <subcellularLocation>
        <location evidence="1">Mitochondrion inner membrane</location>
    </subcellularLocation>
</comment>
<evidence type="ECO:0000313" key="9">
    <source>
        <dbReference type="Proteomes" id="UP000887568"/>
    </source>
</evidence>
<reference evidence="8" key="1">
    <citation type="submission" date="2022-11" db="UniProtKB">
        <authorList>
            <consortium name="EnsemblMetazoa"/>
        </authorList>
    </citation>
    <scope>IDENTIFICATION</scope>
</reference>
<protein>
    <submittedName>
        <fullName evidence="8">Uncharacterized protein</fullName>
    </submittedName>
</protein>
<proteinExistence type="inferred from homology"/>
<accession>A0A914ARL3</accession>
<dbReference type="FunFam" id="4.10.91.10:FF:000001">
    <property type="entry name" value="Cytochrome c oxidase subunit 7A1, mitochondrial"/>
    <property type="match status" value="1"/>
</dbReference>
<keyword evidence="6 7" id="KW-0472">Membrane</keyword>
<dbReference type="PANTHER" id="PTHR10510:SF11">
    <property type="entry name" value="CYTOCHROME C OXIDASE SUBUNIT 7A, MITOCHONDRIAL"/>
    <property type="match status" value="1"/>
</dbReference>
<dbReference type="Gene3D" id="4.10.91.10">
    <property type="entry name" value="Cytochrome c oxidase, subunit VIIa"/>
    <property type="match status" value="1"/>
</dbReference>
<dbReference type="CDD" id="cd00928">
    <property type="entry name" value="Cyt_c_Oxidase_VIIa"/>
    <property type="match status" value="1"/>
</dbReference>